<accession>A0A5B9PJ34</accession>
<evidence type="ECO:0000313" key="2">
    <source>
        <dbReference type="Proteomes" id="UP000322214"/>
    </source>
</evidence>
<dbReference type="EMBL" id="CP042912">
    <property type="protein sequence ID" value="QEG22721.1"/>
    <property type="molecule type" value="Genomic_DNA"/>
</dbReference>
<dbReference type="AlphaFoldDB" id="A0A5B9PJ34"/>
<keyword evidence="2" id="KW-1185">Reference proteome</keyword>
<dbReference type="Proteomes" id="UP000322214">
    <property type="component" value="Chromosome"/>
</dbReference>
<name>A0A5B9PJ34_9BACT</name>
<sequence>MEIADPRRVKTNGNTWALAAILKVAKTWEPSCLTNRKVNSSDQFKMLQWANTVAGEIALNTLNSNVLHSNQDTRDLEIDNLSSRLNQRGRYPSLIQETSVSFHSWLLKP</sequence>
<gene>
    <name evidence="1" type="ORF">MFFC18_26040</name>
</gene>
<evidence type="ECO:0000313" key="1">
    <source>
        <dbReference type="EMBL" id="QEG22721.1"/>
    </source>
</evidence>
<reference evidence="1 2" key="1">
    <citation type="submission" date="2019-08" db="EMBL/GenBank/DDBJ databases">
        <title>Deep-cultivation of Planctomycetes and their phenomic and genomic characterization uncovers novel biology.</title>
        <authorList>
            <person name="Wiegand S."/>
            <person name="Jogler M."/>
            <person name="Boedeker C."/>
            <person name="Pinto D."/>
            <person name="Vollmers J."/>
            <person name="Rivas-Marin E."/>
            <person name="Kohn T."/>
            <person name="Peeters S.H."/>
            <person name="Heuer A."/>
            <person name="Rast P."/>
            <person name="Oberbeckmann S."/>
            <person name="Bunk B."/>
            <person name="Jeske O."/>
            <person name="Meyerdierks A."/>
            <person name="Storesund J.E."/>
            <person name="Kallscheuer N."/>
            <person name="Luecker S."/>
            <person name="Lage O.M."/>
            <person name="Pohl T."/>
            <person name="Merkel B.J."/>
            <person name="Hornburger P."/>
            <person name="Mueller R.-W."/>
            <person name="Bruemmer F."/>
            <person name="Labrenz M."/>
            <person name="Spormann A.M."/>
            <person name="Op den Camp H."/>
            <person name="Overmann J."/>
            <person name="Amann R."/>
            <person name="Jetten M.S.M."/>
            <person name="Mascher T."/>
            <person name="Medema M.H."/>
            <person name="Devos D.P."/>
            <person name="Kaster A.-K."/>
            <person name="Ovreas L."/>
            <person name="Rohde M."/>
            <person name="Galperin M.Y."/>
            <person name="Jogler C."/>
        </authorList>
    </citation>
    <scope>NUCLEOTIDE SEQUENCE [LARGE SCALE GENOMIC DNA]</scope>
    <source>
        <strain evidence="1 2">FC18</strain>
    </source>
</reference>
<proteinExistence type="predicted"/>
<protein>
    <submittedName>
        <fullName evidence="1">Uncharacterized protein</fullName>
    </submittedName>
</protein>
<organism evidence="1 2">
    <name type="scientific">Mariniblastus fucicola</name>
    <dbReference type="NCBI Taxonomy" id="980251"/>
    <lineage>
        <taxon>Bacteria</taxon>
        <taxon>Pseudomonadati</taxon>
        <taxon>Planctomycetota</taxon>
        <taxon>Planctomycetia</taxon>
        <taxon>Pirellulales</taxon>
        <taxon>Pirellulaceae</taxon>
        <taxon>Mariniblastus</taxon>
    </lineage>
</organism>
<dbReference type="KEGG" id="mff:MFFC18_26040"/>